<dbReference type="Proteomes" id="UP000250235">
    <property type="component" value="Unassembled WGS sequence"/>
</dbReference>
<proteinExistence type="inferred from homology"/>
<gene>
    <name evidence="9" type="ORF">F511_10828</name>
</gene>
<dbReference type="EMBL" id="KQ995425">
    <property type="protein sequence ID" value="KZV46663.1"/>
    <property type="molecule type" value="Genomic_DNA"/>
</dbReference>
<dbReference type="FunFam" id="3.40.50.1820:FF:000161">
    <property type="entry name" value="Epoxide hydrolase"/>
    <property type="match status" value="1"/>
</dbReference>
<dbReference type="Pfam" id="PF00561">
    <property type="entry name" value="Abhydrolase_1"/>
    <property type="match status" value="1"/>
</dbReference>
<sequence length="318" mass="36217">RMERIKHKMVAVNGLDMHVAELGEGPLVLFLHGFPQLWYTWRHQILFMAERGYRAVAPDLRGYGDTTGAPLEDPSKFSNLHVVGDLVGLLEAIAPDEDRVFVVGHDWGAVIAWQLCLYRPDKVKALVNISVPFSPRNPVRKPLDALRSVYGDDYYMCRFQEPGEIEAEFAQIGVKEIVKNFLAYRTPGPLILPKGKGFGYSADRPSWITEEELEYYASKFEKTGFTGGVNYYRAINLSWELNAPWSKAKVNLPVKFIVGEFDLVYCMPGVKEYVHNSRFKIDVPLLQEVVVVEGAAHFVVEERPDEISEHIYSFLKNF</sequence>
<dbReference type="GO" id="GO:0004301">
    <property type="term" value="F:epoxide hydrolase activity"/>
    <property type="evidence" value="ECO:0007669"/>
    <property type="project" value="UniProtKB-EC"/>
</dbReference>
<comment type="catalytic activity">
    <reaction evidence="7">
        <text>(24S)-24,25-epoxycucurbitadienol + H2O = (24R)-24,25-dihydroxycucurbitadienol</text>
        <dbReference type="Rhea" id="RHEA:81855"/>
        <dbReference type="ChEBI" id="CHEBI:15377"/>
        <dbReference type="ChEBI" id="CHEBI:229949"/>
        <dbReference type="ChEBI" id="CHEBI:229950"/>
    </reaction>
    <physiologicalReaction direction="left-to-right" evidence="7">
        <dbReference type="Rhea" id="RHEA:81856"/>
    </physiologicalReaction>
</comment>
<dbReference type="PRINTS" id="PR00412">
    <property type="entry name" value="EPOXHYDRLASE"/>
</dbReference>
<dbReference type="EC" id="3.3.2.10" evidence="2"/>
<organism evidence="9 10">
    <name type="scientific">Dorcoceras hygrometricum</name>
    <dbReference type="NCBI Taxonomy" id="472368"/>
    <lineage>
        <taxon>Eukaryota</taxon>
        <taxon>Viridiplantae</taxon>
        <taxon>Streptophyta</taxon>
        <taxon>Embryophyta</taxon>
        <taxon>Tracheophyta</taxon>
        <taxon>Spermatophyta</taxon>
        <taxon>Magnoliopsida</taxon>
        <taxon>eudicotyledons</taxon>
        <taxon>Gunneridae</taxon>
        <taxon>Pentapetalae</taxon>
        <taxon>asterids</taxon>
        <taxon>lamiids</taxon>
        <taxon>Lamiales</taxon>
        <taxon>Gesneriaceae</taxon>
        <taxon>Didymocarpoideae</taxon>
        <taxon>Trichosporeae</taxon>
        <taxon>Loxocarpinae</taxon>
        <taxon>Dorcoceras</taxon>
    </lineage>
</organism>
<comment type="catalytic activity">
    <reaction evidence="5">
        <text>an epoxide + H2O = an ethanediol</text>
        <dbReference type="Rhea" id="RHEA:19037"/>
        <dbReference type="ChEBI" id="CHEBI:15377"/>
        <dbReference type="ChEBI" id="CHEBI:32955"/>
        <dbReference type="ChEBI" id="CHEBI:140594"/>
        <dbReference type="EC" id="3.3.2.10"/>
    </reaction>
    <physiologicalReaction direction="left-to-right" evidence="5">
        <dbReference type="Rhea" id="RHEA:19038"/>
    </physiologicalReaction>
</comment>
<evidence type="ECO:0000256" key="5">
    <source>
        <dbReference type="ARBA" id="ARBA00051067"/>
    </source>
</evidence>
<keyword evidence="10" id="KW-1185">Reference proteome</keyword>
<feature type="domain" description="AB hydrolase-1" evidence="8">
    <location>
        <begin position="26"/>
        <end position="133"/>
    </location>
</feature>
<dbReference type="InterPro" id="IPR000073">
    <property type="entry name" value="AB_hydrolase_1"/>
</dbReference>
<keyword evidence="3 9" id="KW-0378">Hydrolase</keyword>
<evidence type="ECO:0000256" key="4">
    <source>
        <dbReference type="ARBA" id="ARBA00038334"/>
    </source>
</evidence>
<evidence type="ECO:0000256" key="1">
    <source>
        <dbReference type="ARBA" id="ARBA00004721"/>
    </source>
</evidence>
<dbReference type="OrthoDB" id="7130006at2759"/>
<feature type="non-terminal residue" evidence="9">
    <location>
        <position position="1"/>
    </location>
</feature>
<name>A0A2Z7CIX5_9LAMI</name>
<reference evidence="9 10" key="1">
    <citation type="journal article" date="2015" name="Proc. Natl. Acad. Sci. U.S.A.">
        <title>The resurrection genome of Boea hygrometrica: A blueprint for survival of dehydration.</title>
        <authorList>
            <person name="Xiao L."/>
            <person name="Yang G."/>
            <person name="Zhang L."/>
            <person name="Yang X."/>
            <person name="Zhao S."/>
            <person name="Ji Z."/>
            <person name="Zhou Q."/>
            <person name="Hu M."/>
            <person name="Wang Y."/>
            <person name="Chen M."/>
            <person name="Xu Y."/>
            <person name="Jin H."/>
            <person name="Xiao X."/>
            <person name="Hu G."/>
            <person name="Bao F."/>
            <person name="Hu Y."/>
            <person name="Wan P."/>
            <person name="Li L."/>
            <person name="Deng X."/>
            <person name="Kuang T."/>
            <person name="Xiang C."/>
            <person name="Zhu J.K."/>
            <person name="Oliver M.J."/>
            <person name="He Y."/>
        </authorList>
    </citation>
    <scope>NUCLEOTIDE SEQUENCE [LARGE SCALE GENOMIC DNA]</scope>
    <source>
        <strain evidence="10">cv. XS01</strain>
    </source>
</reference>
<accession>A0A2Z7CIX5</accession>
<dbReference type="InterPro" id="IPR000639">
    <property type="entry name" value="Epox_hydrolase-like"/>
</dbReference>
<dbReference type="InterPro" id="IPR029058">
    <property type="entry name" value="AB_hydrolase_fold"/>
</dbReference>
<dbReference type="Gene3D" id="3.40.50.1820">
    <property type="entry name" value="alpha/beta hydrolase"/>
    <property type="match status" value="1"/>
</dbReference>
<comment type="similarity">
    <text evidence="4">Belongs to the AB hydrolase superfamily. Epoxide hydrolase family.</text>
</comment>
<protein>
    <recommendedName>
        <fullName evidence="2">soluble epoxide hydrolase</fullName>
        <ecNumber evidence="2">3.3.2.10</ecNumber>
    </recommendedName>
</protein>
<evidence type="ECO:0000313" key="9">
    <source>
        <dbReference type="EMBL" id="KZV46663.1"/>
    </source>
</evidence>
<dbReference type="PANTHER" id="PTHR43329">
    <property type="entry name" value="EPOXIDE HYDROLASE"/>
    <property type="match status" value="1"/>
</dbReference>
<comment type="function">
    <text evidence="6">Epoxide hydrolase involved in the biosynthesis of cucurbitacin and mogroside tetracyclic triterpene natural products (e.g. siamenoside I and mogrosides IV, V and VI). Cucurbitacins have cytotoxic properties and exhibit deterrent taste as a defense barrier against herbivores. Mogrosides are nonsugar highly oxygenated compounds used as high-intensity zero-calorie sweeteners; they also possess pharmacological properties such as regulating immunity, lowering blood sugar and lipid levels, protecting the liver, and acting as antioxidants and antitumor agents. Catalyzes the hydrolysis of aromatic epoxide-containing substrates, such as the conversion of 24,25-epoxycucurbitadienol to 24,25-dihydroxycucurbitadienol.</text>
</comment>
<evidence type="ECO:0000256" key="3">
    <source>
        <dbReference type="ARBA" id="ARBA00022801"/>
    </source>
</evidence>
<evidence type="ECO:0000259" key="8">
    <source>
        <dbReference type="Pfam" id="PF00561"/>
    </source>
</evidence>
<evidence type="ECO:0000256" key="2">
    <source>
        <dbReference type="ARBA" id="ARBA00013006"/>
    </source>
</evidence>
<evidence type="ECO:0000256" key="6">
    <source>
        <dbReference type="ARBA" id="ARBA00058358"/>
    </source>
</evidence>
<dbReference type="PRINTS" id="PR00111">
    <property type="entry name" value="ABHYDROLASE"/>
</dbReference>
<evidence type="ECO:0000313" key="10">
    <source>
        <dbReference type="Proteomes" id="UP000250235"/>
    </source>
</evidence>
<dbReference type="SUPFAM" id="SSF53474">
    <property type="entry name" value="alpha/beta-Hydrolases"/>
    <property type="match status" value="1"/>
</dbReference>
<evidence type="ECO:0000256" key="7">
    <source>
        <dbReference type="ARBA" id="ARBA00093212"/>
    </source>
</evidence>
<comment type="pathway">
    <text evidence="1">Secondary metabolite biosynthesis; terpenoid biosynthesis.</text>
</comment>
<dbReference type="AlphaFoldDB" id="A0A2Z7CIX5"/>